<evidence type="ECO:0000256" key="1">
    <source>
        <dbReference type="SAM" id="MobiDB-lite"/>
    </source>
</evidence>
<feature type="compositionally biased region" description="Basic and acidic residues" evidence="1">
    <location>
        <begin position="36"/>
        <end position="49"/>
    </location>
</feature>
<proteinExistence type="predicted"/>
<evidence type="ECO:0000313" key="3">
    <source>
        <dbReference type="Proteomes" id="UP000031036"/>
    </source>
</evidence>
<dbReference type="Proteomes" id="UP000031036">
    <property type="component" value="Unassembled WGS sequence"/>
</dbReference>
<reference evidence="2 3" key="1">
    <citation type="submission" date="2014-11" db="EMBL/GenBank/DDBJ databases">
        <title>Genetic blueprint of the zoonotic pathogen Toxocara canis.</title>
        <authorList>
            <person name="Zhu X.-Q."/>
            <person name="Korhonen P.K."/>
            <person name="Cai H."/>
            <person name="Young N.D."/>
            <person name="Nejsum P."/>
            <person name="von Samson-Himmelstjerna G."/>
            <person name="Boag P.R."/>
            <person name="Tan P."/>
            <person name="Li Q."/>
            <person name="Min J."/>
            <person name="Yang Y."/>
            <person name="Wang X."/>
            <person name="Fang X."/>
            <person name="Hall R.S."/>
            <person name="Hofmann A."/>
            <person name="Sternberg P.W."/>
            <person name="Jex A.R."/>
            <person name="Gasser R.B."/>
        </authorList>
    </citation>
    <scope>NUCLEOTIDE SEQUENCE [LARGE SCALE GENOMIC DNA]</scope>
    <source>
        <strain evidence="2">PN_DK_2014</strain>
    </source>
</reference>
<name>A0A0B2UU90_TOXCA</name>
<dbReference type="AlphaFoldDB" id="A0A0B2UU90"/>
<protein>
    <submittedName>
        <fullName evidence="2">Uncharacterized protein</fullName>
    </submittedName>
</protein>
<feature type="region of interest" description="Disordered" evidence="1">
    <location>
        <begin position="1"/>
        <end position="73"/>
    </location>
</feature>
<comment type="caution">
    <text evidence="2">The sequence shown here is derived from an EMBL/GenBank/DDBJ whole genome shotgun (WGS) entry which is preliminary data.</text>
</comment>
<dbReference type="EMBL" id="JPKZ01003183">
    <property type="protein sequence ID" value="KHN72973.1"/>
    <property type="molecule type" value="Genomic_DNA"/>
</dbReference>
<evidence type="ECO:0000313" key="2">
    <source>
        <dbReference type="EMBL" id="KHN72973.1"/>
    </source>
</evidence>
<keyword evidence="3" id="KW-1185">Reference proteome</keyword>
<sequence length="155" mass="17176">MIYAFVSPARDDSAVPGGAQSPDLRSPHGRGGTSSNEKDANKAQTKDDEQWSMTCEDGINELTTDDSEKRGTKKVKPVVLKEGENIEINSRKFKLCGAMMGNYGFVEIVEESKVPFYLHYESTINCKKKKLKVHSVTVSASFHGFQQTVSASIYY</sequence>
<gene>
    <name evidence="2" type="ORF">Tcan_10606</name>
</gene>
<organism evidence="2 3">
    <name type="scientific">Toxocara canis</name>
    <name type="common">Canine roundworm</name>
    <dbReference type="NCBI Taxonomy" id="6265"/>
    <lineage>
        <taxon>Eukaryota</taxon>
        <taxon>Metazoa</taxon>
        <taxon>Ecdysozoa</taxon>
        <taxon>Nematoda</taxon>
        <taxon>Chromadorea</taxon>
        <taxon>Rhabditida</taxon>
        <taxon>Spirurina</taxon>
        <taxon>Ascaridomorpha</taxon>
        <taxon>Ascaridoidea</taxon>
        <taxon>Toxocaridae</taxon>
        <taxon>Toxocara</taxon>
    </lineage>
</organism>
<accession>A0A0B2UU90</accession>